<dbReference type="InterPro" id="IPR016040">
    <property type="entry name" value="NAD(P)-bd_dom"/>
</dbReference>
<reference evidence="2" key="1">
    <citation type="submission" date="2019-09" db="EMBL/GenBank/DDBJ databases">
        <authorList>
            <person name="Needham M D."/>
        </authorList>
    </citation>
    <scope>NUCLEOTIDE SEQUENCE</scope>
</reference>
<dbReference type="Pfam" id="PF16363">
    <property type="entry name" value="GDP_Man_Dehyd"/>
    <property type="match status" value="1"/>
</dbReference>
<dbReference type="AlphaFoldDB" id="A0A5E8CIY7"/>
<dbReference type="Gene3D" id="3.40.50.720">
    <property type="entry name" value="NAD(P)-binding Rossmann-like Domain"/>
    <property type="match status" value="2"/>
</dbReference>
<evidence type="ECO:0000313" key="2">
    <source>
        <dbReference type="EMBL" id="VVU95067.1"/>
    </source>
</evidence>
<sequence>MYYCTNENNVKQNIRHNIKYKLIKGNCVNNELVTNILEEYNITHVIHFVDQSPVQNSFEDSLQYTHDNILGTHVLLKCCRKYGKIERFIHVSTDEVYKVAKILIEMIKEKKDYDKWITYIEDRPFNDQRYYINNQKLKNLGWEINVNFIDGLKNLIFDDYKINL</sequence>
<protein>
    <submittedName>
        <fullName evidence="2">GDP-mannose 4,6 dehydratase</fullName>
    </submittedName>
</protein>
<feature type="domain" description="NAD(P)-binding" evidence="1">
    <location>
        <begin position="8"/>
        <end position="97"/>
    </location>
</feature>
<dbReference type="EMBL" id="CABVLZ010000003">
    <property type="protein sequence ID" value="VVU95067.1"/>
    <property type="molecule type" value="Genomic_DNA"/>
</dbReference>
<name>A0A5E8CIY7_9ZZZZ</name>
<dbReference type="InterPro" id="IPR036291">
    <property type="entry name" value="NAD(P)-bd_dom_sf"/>
</dbReference>
<proteinExistence type="predicted"/>
<accession>A0A5E8CIY7</accession>
<gene>
    <name evidence="2" type="ORF">CPAV1605_792</name>
</gene>
<dbReference type="PANTHER" id="PTHR43000">
    <property type="entry name" value="DTDP-D-GLUCOSE 4,6-DEHYDRATASE-RELATED"/>
    <property type="match status" value="1"/>
</dbReference>
<evidence type="ECO:0000259" key="1">
    <source>
        <dbReference type="Pfam" id="PF16363"/>
    </source>
</evidence>
<organism evidence="2">
    <name type="scientific">seawater metagenome</name>
    <dbReference type="NCBI Taxonomy" id="1561972"/>
    <lineage>
        <taxon>unclassified sequences</taxon>
        <taxon>metagenomes</taxon>
        <taxon>ecological metagenomes</taxon>
    </lineage>
</organism>
<dbReference type="Gene3D" id="3.90.25.10">
    <property type="entry name" value="UDP-galactose 4-epimerase, domain 1"/>
    <property type="match status" value="1"/>
</dbReference>
<dbReference type="SUPFAM" id="SSF51735">
    <property type="entry name" value="NAD(P)-binding Rossmann-fold domains"/>
    <property type="match status" value="1"/>
</dbReference>